<proteinExistence type="predicted"/>
<comment type="caution">
    <text evidence="1">The sequence shown here is derived from an EMBL/GenBank/DDBJ whole genome shotgun (WGS) entry which is preliminary data.</text>
</comment>
<accession>A0ABW3RGS3</accession>
<sequence length="107" mass="12773">MNKCSLKILSKNDLGFISMPENQNIIHLCFNNILINFSKEDFFTFRRIVKDIFKENEPISFPDGRERILLNSPYQGINFSFNQIEMAELVRSLDEAYYMERIYSYLQ</sequence>
<gene>
    <name evidence="1" type="ORF">ACFQ2C_01890</name>
</gene>
<evidence type="ECO:0000313" key="2">
    <source>
        <dbReference type="Proteomes" id="UP001597205"/>
    </source>
</evidence>
<keyword evidence="2" id="KW-1185">Reference proteome</keyword>
<evidence type="ECO:0000313" key="1">
    <source>
        <dbReference type="EMBL" id="MFD1164349.1"/>
    </source>
</evidence>
<dbReference type="Proteomes" id="UP001597205">
    <property type="component" value="Unassembled WGS sequence"/>
</dbReference>
<name>A0ABW3RGS3_9SPHI</name>
<dbReference type="Pfam" id="PF20391">
    <property type="entry name" value="DUF6686"/>
    <property type="match status" value="1"/>
</dbReference>
<reference evidence="2" key="1">
    <citation type="journal article" date="2019" name="Int. J. Syst. Evol. Microbiol.">
        <title>The Global Catalogue of Microorganisms (GCM) 10K type strain sequencing project: providing services to taxonomists for standard genome sequencing and annotation.</title>
        <authorList>
            <consortium name="The Broad Institute Genomics Platform"/>
            <consortium name="The Broad Institute Genome Sequencing Center for Infectious Disease"/>
            <person name="Wu L."/>
            <person name="Ma J."/>
        </authorList>
    </citation>
    <scope>NUCLEOTIDE SEQUENCE [LARGE SCALE GENOMIC DNA]</scope>
    <source>
        <strain evidence="2">CCUG 52468</strain>
    </source>
</reference>
<dbReference type="InterPro" id="IPR046508">
    <property type="entry name" value="DUF6686"/>
</dbReference>
<organism evidence="1 2">
    <name type="scientific">Sphingobacterium daejeonense</name>
    <dbReference type="NCBI Taxonomy" id="371142"/>
    <lineage>
        <taxon>Bacteria</taxon>
        <taxon>Pseudomonadati</taxon>
        <taxon>Bacteroidota</taxon>
        <taxon>Sphingobacteriia</taxon>
        <taxon>Sphingobacteriales</taxon>
        <taxon>Sphingobacteriaceae</taxon>
        <taxon>Sphingobacterium</taxon>
    </lineage>
</organism>
<dbReference type="EMBL" id="JBHTKY010000001">
    <property type="protein sequence ID" value="MFD1164349.1"/>
    <property type="molecule type" value="Genomic_DNA"/>
</dbReference>
<dbReference type="RefSeq" id="WP_099372648.1">
    <property type="nucleotide sequence ID" value="NZ_JALXMZ010000016.1"/>
</dbReference>
<protein>
    <submittedName>
        <fullName evidence="1">DUF6686 family protein</fullName>
    </submittedName>
</protein>